<feature type="compositionally biased region" description="Low complexity" evidence="1">
    <location>
        <begin position="17"/>
        <end position="31"/>
    </location>
</feature>
<protein>
    <recommendedName>
        <fullName evidence="2">Nudix hydrolase domain-containing protein</fullName>
    </recommendedName>
</protein>
<organism evidence="3 4">
    <name type="scientific">Aspergillus pseudodeflectus</name>
    <dbReference type="NCBI Taxonomy" id="176178"/>
    <lineage>
        <taxon>Eukaryota</taxon>
        <taxon>Fungi</taxon>
        <taxon>Dikarya</taxon>
        <taxon>Ascomycota</taxon>
        <taxon>Pezizomycotina</taxon>
        <taxon>Eurotiomycetes</taxon>
        <taxon>Eurotiomycetidae</taxon>
        <taxon>Eurotiales</taxon>
        <taxon>Aspergillaceae</taxon>
        <taxon>Aspergillus</taxon>
        <taxon>Aspergillus subgen. Nidulantes</taxon>
    </lineage>
</organism>
<dbReference type="PROSITE" id="PS51462">
    <property type="entry name" value="NUDIX"/>
    <property type="match status" value="1"/>
</dbReference>
<feature type="region of interest" description="Disordered" evidence="1">
    <location>
        <begin position="330"/>
        <end position="389"/>
    </location>
</feature>
<feature type="compositionally biased region" description="Basic and acidic residues" evidence="1">
    <location>
        <begin position="361"/>
        <end position="381"/>
    </location>
</feature>
<name>A0ABR4KX64_9EURO</name>
<feature type="region of interest" description="Disordered" evidence="1">
    <location>
        <begin position="207"/>
        <end position="244"/>
    </location>
</feature>
<dbReference type="GeneID" id="98159848"/>
<feature type="compositionally biased region" description="Acidic residues" evidence="1">
    <location>
        <begin position="265"/>
        <end position="284"/>
    </location>
</feature>
<proteinExistence type="predicted"/>
<dbReference type="PANTHER" id="PTHR13622:SF13">
    <property type="entry name" value="NUDIX HYDROLASE DOMAIN-CONTAINING PROTEIN"/>
    <property type="match status" value="1"/>
</dbReference>
<reference evidence="3 4" key="1">
    <citation type="submission" date="2024-07" db="EMBL/GenBank/DDBJ databases">
        <title>Section-level genome sequencing and comparative genomics of Aspergillus sections Usti and Cavernicolus.</title>
        <authorList>
            <consortium name="Lawrence Berkeley National Laboratory"/>
            <person name="Nybo J.L."/>
            <person name="Vesth T.C."/>
            <person name="Theobald S."/>
            <person name="Frisvad J.C."/>
            <person name="Larsen T.O."/>
            <person name="Kjaerboelling I."/>
            <person name="Rothschild-Mancinelli K."/>
            <person name="Lyhne E.K."/>
            <person name="Kogle M.E."/>
            <person name="Barry K."/>
            <person name="Clum A."/>
            <person name="Na H."/>
            <person name="Ledsgaard L."/>
            <person name="Lin J."/>
            <person name="Lipzen A."/>
            <person name="Kuo A."/>
            <person name="Riley R."/>
            <person name="Mondo S."/>
            <person name="LaButti K."/>
            <person name="Haridas S."/>
            <person name="Pangalinan J."/>
            <person name="Salamov A.A."/>
            <person name="Simmons B.A."/>
            <person name="Magnuson J.K."/>
            <person name="Chen J."/>
            <person name="Drula E."/>
            <person name="Henrissat B."/>
            <person name="Wiebenga A."/>
            <person name="Lubbers R.J."/>
            <person name="Gomes A.C."/>
            <person name="Macurrencykelacurrency M.R."/>
            <person name="Stajich J."/>
            <person name="Grigoriev I.V."/>
            <person name="Mortensen U.H."/>
            <person name="De vries R.P."/>
            <person name="Baker S.E."/>
            <person name="Andersen M.R."/>
        </authorList>
    </citation>
    <scope>NUCLEOTIDE SEQUENCE [LARGE SCALE GENOMIC DNA]</scope>
    <source>
        <strain evidence="3 4">CBS 756.74</strain>
    </source>
</reference>
<evidence type="ECO:0000259" key="2">
    <source>
        <dbReference type="PROSITE" id="PS51462"/>
    </source>
</evidence>
<feature type="domain" description="Nudix hydrolase" evidence="2">
    <location>
        <begin position="748"/>
        <end position="916"/>
    </location>
</feature>
<keyword evidence="4" id="KW-1185">Reference proteome</keyword>
<feature type="region of interest" description="Disordered" evidence="1">
    <location>
        <begin position="123"/>
        <end position="153"/>
    </location>
</feature>
<dbReference type="InterPro" id="IPR015797">
    <property type="entry name" value="NUDIX_hydrolase-like_dom_sf"/>
</dbReference>
<evidence type="ECO:0000256" key="1">
    <source>
        <dbReference type="SAM" id="MobiDB-lite"/>
    </source>
</evidence>
<dbReference type="CDD" id="cd03676">
    <property type="entry name" value="NUDIX_Tnr3_like"/>
    <property type="match status" value="1"/>
</dbReference>
<gene>
    <name evidence="3" type="ORF">BJX68DRAFT_263386</name>
</gene>
<dbReference type="Pfam" id="PF00293">
    <property type="entry name" value="NUDIX"/>
    <property type="match status" value="1"/>
</dbReference>
<dbReference type="SUPFAM" id="SSF55811">
    <property type="entry name" value="Nudix"/>
    <property type="match status" value="1"/>
</dbReference>
<accession>A0ABR4KX64</accession>
<dbReference type="EMBL" id="JBFXLR010000007">
    <property type="protein sequence ID" value="KAL2856852.1"/>
    <property type="molecule type" value="Genomic_DNA"/>
</dbReference>
<evidence type="ECO:0000313" key="3">
    <source>
        <dbReference type="EMBL" id="KAL2856852.1"/>
    </source>
</evidence>
<dbReference type="InterPro" id="IPR000086">
    <property type="entry name" value="NUDIX_hydrolase_dom"/>
</dbReference>
<evidence type="ECO:0000313" key="4">
    <source>
        <dbReference type="Proteomes" id="UP001610444"/>
    </source>
</evidence>
<dbReference type="Gene3D" id="3.90.79.10">
    <property type="entry name" value="Nucleoside Triphosphate Pyrophosphohydrolase"/>
    <property type="match status" value="1"/>
</dbReference>
<dbReference type="Proteomes" id="UP001610444">
    <property type="component" value="Unassembled WGS sequence"/>
</dbReference>
<dbReference type="RefSeq" id="XP_070902716.1">
    <property type="nucleotide sequence ID" value="XM_071044684.1"/>
</dbReference>
<comment type="caution">
    <text evidence="3">The sequence shown here is derived from an EMBL/GenBank/DDBJ whole genome shotgun (WGS) entry which is preliminary data.</text>
</comment>
<sequence>MASSALVADAEADAPWHTAGHNHTNTNANNNMPEQSHYPTLPDYDSLGQIREDPSYPDERERELALQLARERELERREMVQYADTQRLLLERRREEMLRTYDPWPIWALGRYAYTSDADTVMREAPVPGSGPGPAPEPERNSVDDCDCESDPSRVGIEDEVEDAAAAQGNTLPNDGGNLGTETVEDKIAAERRRIARAGWADLPARALAHDPEDRTPEWSERVDSPASVETAAPSRPITPEDVIPDMQYHEYTMGGGIDWMEWIDKDEPEPMYESEPEEEESEEDARRQAAQALIEHPFKWFTAANQKENEREEDEETDELGTRAYRKWEASDRGLPAGDTEYETESTLGSGSETETESECGGRCECERETRSESESRTAEMDEPDETEIATDSALREGHITNLKTALLRLYPPSRFIQLPLVKEYIARLTLDEIQSIIQTHLLGGSHVLLITRTHTTLEASASSPMSFERAANAMIRRLFPPDRGRAITVETSPLIDAMRAMGVDKLREALPEALKHMTTEQIWAVVIAPKVTVVEPVLIELYGAAAAMGVEGGLGLGLGVKSGGRGRGPGLQRAFNLITQTQSIFPNATGSPTANMTQLKTYLDIVKECDNFPYETENPALYSLHLENYYSFKVAGYTEVLGHVPKYIIRAFAFPDGWLVDHEGQELILSPALDNSLTESEKAQRRTALMESTLKSMSQTPTRREFLALARKWRNETFNIYSTTTPGKSKIRLLEIERSASALFGILTSGVQLTAYTTDPVTNELKIWIARRSRKKQTYAGMLDSAAAGGLESGMNPLEGVVREAVEEASLGENVVRKGVRCVGALSYYHVMPPSPSSPSLSEPVSDGVKDGEEEVGFLQPEIEYIYELHLDSTTQPKPGDSEVEEFYLWGVEEVKAALLREEFKLNSAIVVIDFFVRHGVITAENESDYVEIVCRLHRRL</sequence>
<dbReference type="PANTHER" id="PTHR13622">
    <property type="entry name" value="THIAMIN PYROPHOSPHOKINASE"/>
    <property type="match status" value="1"/>
</dbReference>
<feature type="compositionally biased region" description="Basic and acidic residues" evidence="1">
    <location>
        <begin position="208"/>
        <end position="224"/>
    </location>
</feature>
<feature type="region of interest" description="Disordered" evidence="1">
    <location>
        <begin position="265"/>
        <end position="293"/>
    </location>
</feature>
<feature type="region of interest" description="Disordered" evidence="1">
    <location>
        <begin position="1"/>
        <end position="60"/>
    </location>
</feature>
<feature type="compositionally biased region" description="Basic and acidic residues" evidence="1">
    <location>
        <begin position="50"/>
        <end position="60"/>
    </location>
</feature>